<dbReference type="AlphaFoldDB" id="A0A0P1FXK1"/>
<dbReference type="Proteomes" id="UP000051086">
    <property type="component" value="Unassembled WGS sequence"/>
</dbReference>
<dbReference type="InterPro" id="IPR001279">
    <property type="entry name" value="Metallo-B-lactamas"/>
</dbReference>
<dbReference type="SMART" id="SM00849">
    <property type="entry name" value="Lactamase_B"/>
    <property type="match status" value="1"/>
</dbReference>
<comment type="similarity">
    <text evidence="1">Belongs to the metallo-beta-lactamase superfamily.</text>
</comment>
<sequence length="310" mass="33153">MPLTSPLLSRRHLLLAGAALPIAGALTPSPAFAAAEMLGAATPKFNRFKLGEMEVTTLLAGTRTVEEPQKIFGMNVSADDFAKASDMANIPTDKAQFFFTPTIVNTGSELVLFDTGLNGAGIAAAVTAAGYTPDQVDVVVITHMHGDHIGGLLTDGTATFPNARYVTGSAEFDHWAGAENERFEGNVRPLAEQMAMIGDGDSPASGITAMAAFGHTPGHMTYMLDSGGKQLLIAADFANHYVWSLGYPDWEVRFDMDKAAAARTRRKVLSMLAADRVPFIGYHMPFPGMGYVETRGDGFHYTAASYQHML</sequence>
<keyword evidence="9" id="KW-1185">Reference proteome</keyword>
<dbReference type="EMBL" id="CYSB01000029">
    <property type="protein sequence ID" value="CUH67482.1"/>
    <property type="molecule type" value="Genomic_DNA"/>
</dbReference>
<evidence type="ECO:0000256" key="1">
    <source>
        <dbReference type="ARBA" id="ARBA00007749"/>
    </source>
</evidence>
<evidence type="ECO:0000313" key="8">
    <source>
        <dbReference type="EMBL" id="CUH73905.1"/>
    </source>
</evidence>
<dbReference type="PANTHER" id="PTHR42978">
    <property type="entry name" value="QUORUM-QUENCHING LACTONASE YTNP-RELATED-RELATED"/>
    <property type="match status" value="1"/>
</dbReference>
<reference evidence="8 10" key="2">
    <citation type="submission" date="2015-09" db="EMBL/GenBank/DDBJ databases">
        <authorList>
            <consortium name="Swine Surveillance"/>
        </authorList>
    </citation>
    <scope>NUCLEOTIDE SEQUENCE [LARGE SCALE GENOMIC DNA]</scope>
    <source>
        <strain evidence="8 10">5120</strain>
    </source>
</reference>
<feature type="chain" id="PRO_5009792570" evidence="5">
    <location>
        <begin position="34"/>
        <end position="310"/>
    </location>
</feature>
<feature type="domain" description="Metallo-beta-lactamase" evidence="6">
    <location>
        <begin position="98"/>
        <end position="283"/>
    </location>
</feature>
<keyword evidence="4" id="KW-0862">Zinc</keyword>
<dbReference type="InterPro" id="IPR036866">
    <property type="entry name" value="RibonucZ/Hydroxyglut_hydro"/>
</dbReference>
<dbReference type="InterPro" id="IPR051013">
    <property type="entry name" value="MBL_superfamily_lactonases"/>
</dbReference>
<evidence type="ECO:0000256" key="3">
    <source>
        <dbReference type="ARBA" id="ARBA00022801"/>
    </source>
</evidence>
<evidence type="ECO:0000256" key="5">
    <source>
        <dbReference type="SAM" id="SignalP"/>
    </source>
</evidence>
<evidence type="ECO:0000256" key="4">
    <source>
        <dbReference type="ARBA" id="ARBA00022833"/>
    </source>
</evidence>
<name>A0A0P1FXK1_9RHOB</name>
<organism evidence="8 10">
    <name type="scientific">Thalassovita autumnalis</name>
    <dbReference type="NCBI Taxonomy" id="2072972"/>
    <lineage>
        <taxon>Bacteria</taxon>
        <taxon>Pseudomonadati</taxon>
        <taxon>Pseudomonadota</taxon>
        <taxon>Alphaproteobacteria</taxon>
        <taxon>Rhodobacterales</taxon>
        <taxon>Roseobacteraceae</taxon>
        <taxon>Thalassovita</taxon>
    </lineage>
</organism>
<dbReference type="Proteomes" id="UP000051887">
    <property type="component" value="Unassembled WGS sequence"/>
</dbReference>
<keyword evidence="5" id="KW-0732">Signal</keyword>
<dbReference type="RefSeq" id="WP_058245040.1">
    <property type="nucleotide sequence ID" value="NZ_CYSB01000029.1"/>
</dbReference>
<gene>
    <name evidence="7" type="ORF">TL5118_02207</name>
    <name evidence="8" type="ORF">TL5120_03722</name>
</gene>
<keyword evidence="3" id="KW-0378">Hydrolase</keyword>
<accession>A0A0P1FXK1</accession>
<dbReference type="EMBL" id="CYSC01000043">
    <property type="protein sequence ID" value="CUH73905.1"/>
    <property type="molecule type" value="Genomic_DNA"/>
</dbReference>
<protein>
    <submittedName>
        <fullName evidence="8">Ribonuclease Z</fullName>
    </submittedName>
</protein>
<evidence type="ECO:0000259" key="6">
    <source>
        <dbReference type="SMART" id="SM00849"/>
    </source>
</evidence>
<dbReference type="OrthoDB" id="9773738at2"/>
<dbReference type="Pfam" id="PF00753">
    <property type="entry name" value="Lactamase_B"/>
    <property type="match status" value="1"/>
</dbReference>
<keyword evidence="2" id="KW-0479">Metal-binding</keyword>
<reference evidence="7 9" key="1">
    <citation type="submission" date="2015-09" db="EMBL/GenBank/DDBJ databases">
        <authorList>
            <person name="Rodrigo-Torres L."/>
            <person name="Arahal D.R."/>
        </authorList>
    </citation>
    <scope>NUCLEOTIDE SEQUENCE [LARGE SCALE GENOMIC DNA]</scope>
    <source>
        <strain evidence="7 9">CECT 5118</strain>
    </source>
</reference>
<dbReference type="CDD" id="cd07720">
    <property type="entry name" value="OPHC2-like_MBL-fold"/>
    <property type="match status" value="1"/>
</dbReference>
<dbReference type="PANTHER" id="PTHR42978:SF6">
    <property type="entry name" value="QUORUM-QUENCHING LACTONASE YTNP-RELATED"/>
    <property type="match status" value="1"/>
</dbReference>
<dbReference type="SUPFAM" id="SSF56281">
    <property type="entry name" value="Metallo-hydrolase/oxidoreductase"/>
    <property type="match status" value="1"/>
</dbReference>
<dbReference type="GO" id="GO:0016787">
    <property type="term" value="F:hydrolase activity"/>
    <property type="evidence" value="ECO:0007669"/>
    <property type="project" value="UniProtKB-KW"/>
</dbReference>
<dbReference type="PROSITE" id="PS51318">
    <property type="entry name" value="TAT"/>
    <property type="match status" value="1"/>
</dbReference>
<dbReference type="Gene3D" id="3.60.15.10">
    <property type="entry name" value="Ribonuclease Z/Hydroxyacylglutathione hydrolase-like"/>
    <property type="match status" value="1"/>
</dbReference>
<dbReference type="InterPro" id="IPR006311">
    <property type="entry name" value="TAT_signal"/>
</dbReference>
<proteinExistence type="inferred from homology"/>
<evidence type="ECO:0000313" key="9">
    <source>
        <dbReference type="Proteomes" id="UP000051086"/>
    </source>
</evidence>
<feature type="signal peptide" evidence="5">
    <location>
        <begin position="1"/>
        <end position="33"/>
    </location>
</feature>
<evidence type="ECO:0000313" key="7">
    <source>
        <dbReference type="EMBL" id="CUH67482.1"/>
    </source>
</evidence>
<evidence type="ECO:0000256" key="2">
    <source>
        <dbReference type="ARBA" id="ARBA00022723"/>
    </source>
</evidence>
<evidence type="ECO:0000313" key="10">
    <source>
        <dbReference type="Proteomes" id="UP000051887"/>
    </source>
</evidence>
<dbReference type="GO" id="GO:0046872">
    <property type="term" value="F:metal ion binding"/>
    <property type="evidence" value="ECO:0007669"/>
    <property type="project" value="UniProtKB-KW"/>
</dbReference>